<dbReference type="CDD" id="cd16897">
    <property type="entry name" value="LYZ_C"/>
    <property type="match status" value="1"/>
</dbReference>
<reference evidence="8" key="4">
    <citation type="submission" date="2025-09" db="UniProtKB">
        <authorList>
            <consortium name="Ensembl"/>
        </authorList>
    </citation>
    <scope>IDENTIFICATION</scope>
</reference>
<dbReference type="Bgee" id="ENSAMXG00000031427">
    <property type="expression patterns" value="Expressed in pharyngeal gill and 12 other cell types or tissues"/>
</dbReference>
<comment type="similarity">
    <text evidence="1 5">Belongs to the glycosyl hydrolase 22 family.</text>
</comment>
<evidence type="ECO:0000256" key="2">
    <source>
        <dbReference type="ARBA" id="ARBA00012732"/>
    </source>
</evidence>
<dbReference type="AlphaFoldDB" id="W5KVZ7"/>
<dbReference type="InterPro" id="IPR000974">
    <property type="entry name" value="Glyco_hydro_22_lys"/>
</dbReference>
<dbReference type="Ensembl" id="ENSAMXT00000011759.2">
    <property type="protein sequence ID" value="ENSAMXP00000011759.2"/>
    <property type="gene ID" value="ENSAMXG00000031427.1"/>
</dbReference>
<evidence type="ECO:0000256" key="5">
    <source>
        <dbReference type="RuleBase" id="RU004440"/>
    </source>
</evidence>
<dbReference type="GeneTree" id="ENSGT00940000153832"/>
<dbReference type="FunFam" id="1.10.530.10:FF:000001">
    <property type="entry name" value="Lysozyme C"/>
    <property type="match status" value="1"/>
</dbReference>
<dbReference type="PANTHER" id="PTHR11407">
    <property type="entry name" value="LYSOZYME C"/>
    <property type="match status" value="1"/>
</dbReference>
<dbReference type="PROSITE" id="PS51348">
    <property type="entry name" value="GLYCOSYL_HYDROL_F22_2"/>
    <property type="match status" value="1"/>
</dbReference>
<dbReference type="GO" id="GO:0031640">
    <property type="term" value="P:killing of cells of another organism"/>
    <property type="evidence" value="ECO:0007669"/>
    <property type="project" value="UniProtKB-KW"/>
</dbReference>
<dbReference type="PANTHER" id="PTHR11407:SF63">
    <property type="entry name" value="LYSOZYME C"/>
    <property type="match status" value="1"/>
</dbReference>
<dbReference type="InterPro" id="IPR001916">
    <property type="entry name" value="Glyco_hydro_22"/>
</dbReference>
<evidence type="ECO:0000256" key="4">
    <source>
        <dbReference type="ARBA" id="ARBA00023157"/>
    </source>
</evidence>
<feature type="signal peptide" evidence="6">
    <location>
        <begin position="1"/>
        <end position="22"/>
    </location>
</feature>
<proteinExistence type="inferred from homology"/>
<feature type="domain" description="Glycosyl hydrolases family 22 (GH22)" evidence="7">
    <location>
        <begin position="97"/>
        <end position="115"/>
    </location>
</feature>
<dbReference type="HOGENOM" id="CLU_111620_0_1_1"/>
<dbReference type="PRINTS" id="PR00135">
    <property type="entry name" value="LYZLACT"/>
</dbReference>
<evidence type="ECO:0000256" key="3">
    <source>
        <dbReference type="ARBA" id="ARBA00022638"/>
    </source>
</evidence>
<dbReference type="PRINTS" id="PR00137">
    <property type="entry name" value="LYSOZYME"/>
</dbReference>
<dbReference type="EC" id="3.2.1.17" evidence="2"/>
<dbReference type="InterPro" id="IPR019799">
    <property type="entry name" value="Glyco_hydro_22_CS"/>
</dbReference>
<name>W5KVZ7_ASTMX</name>
<keyword evidence="3" id="KW-0081">Bacteriolytic enzyme</keyword>
<dbReference type="Pfam" id="PF00062">
    <property type="entry name" value="Lys"/>
    <property type="match status" value="1"/>
</dbReference>
<evidence type="ECO:0000259" key="7">
    <source>
        <dbReference type="PROSITE" id="PS00128"/>
    </source>
</evidence>
<evidence type="ECO:0000256" key="6">
    <source>
        <dbReference type="SAM" id="SignalP"/>
    </source>
</evidence>
<evidence type="ECO:0000313" key="8">
    <source>
        <dbReference type="Ensembl" id="ENSAMXP00000011759.2"/>
    </source>
</evidence>
<dbReference type="Proteomes" id="UP000018467">
    <property type="component" value="Unassembled WGS sequence"/>
</dbReference>
<evidence type="ECO:0000256" key="1">
    <source>
        <dbReference type="ARBA" id="ARBA00010859"/>
    </source>
</evidence>
<dbReference type="GO" id="GO:0003796">
    <property type="term" value="F:lysozyme activity"/>
    <property type="evidence" value="ECO:0007669"/>
    <property type="project" value="UniProtKB-EC"/>
</dbReference>
<keyword evidence="9" id="KW-1185">Reference proteome</keyword>
<dbReference type="SMART" id="SM00263">
    <property type="entry name" value="LYZ1"/>
    <property type="match status" value="1"/>
</dbReference>
<dbReference type="Gene3D" id="1.10.530.10">
    <property type="match status" value="1"/>
</dbReference>
<keyword evidence="6" id="KW-0732">Signal</keyword>
<keyword evidence="3" id="KW-0929">Antimicrobial</keyword>
<dbReference type="SUPFAM" id="SSF53955">
    <property type="entry name" value="Lysozyme-like"/>
    <property type="match status" value="1"/>
</dbReference>
<dbReference type="InterPro" id="IPR023346">
    <property type="entry name" value="Lysozyme-like_dom_sf"/>
</dbReference>
<protein>
    <recommendedName>
        <fullName evidence="2">lysozyme</fullName>
        <ecNumber evidence="2">3.2.1.17</ecNumber>
    </recommendedName>
</protein>
<reference evidence="8" key="3">
    <citation type="submission" date="2025-08" db="UniProtKB">
        <authorList>
            <consortium name="Ensembl"/>
        </authorList>
    </citation>
    <scope>IDENTIFICATION</scope>
</reference>
<keyword evidence="4" id="KW-1015">Disulfide bond</keyword>
<dbReference type="GO" id="GO:0042742">
    <property type="term" value="P:defense response to bacterium"/>
    <property type="evidence" value="ECO:0007669"/>
    <property type="project" value="UniProtKB-KW"/>
</dbReference>
<dbReference type="eggNOG" id="ENOG502S1S1">
    <property type="taxonomic scope" value="Eukaryota"/>
</dbReference>
<dbReference type="STRING" id="7994.ENSAMXP00000011759"/>
<sequence>IKTLLYYFLIWVLLLLVAAASAKRFTRCELARTLKAAGMSGYKGVSLANWVCLANAESSYNTQTTNRNTDGSTDYGIFQINNRWWCTNGQFPSHNGCRVSCSQLLSDNISASIACAKTIVNQQGITAWVGWRNRCRNRDVSQYIAGCGV</sequence>
<reference evidence="9" key="2">
    <citation type="journal article" date="2014" name="Nat. Commun.">
        <title>The cavefish genome reveals candidate genes for eye loss.</title>
        <authorList>
            <person name="McGaugh S.E."/>
            <person name="Gross J.B."/>
            <person name="Aken B."/>
            <person name="Blin M."/>
            <person name="Borowsky R."/>
            <person name="Chalopin D."/>
            <person name="Hinaux H."/>
            <person name="Jeffery W.R."/>
            <person name="Keene A."/>
            <person name="Ma L."/>
            <person name="Minx P."/>
            <person name="Murphy D."/>
            <person name="O'Quin K.E."/>
            <person name="Retaux S."/>
            <person name="Rohner N."/>
            <person name="Searle S.M."/>
            <person name="Stahl B.A."/>
            <person name="Tabin C."/>
            <person name="Volff J.N."/>
            <person name="Yoshizawa M."/>
            <person name="Warren W.C."/>
        </authorList>
    </citation>
    <scope>NUCLEOTIDE SEQUENCE [LARGE SCALE GENOMIC DNA]</scope>
    <source>
        <strain evidence="9">female</strain>
    </source>
</reference>
<feature type="chain" id="PRO_5017321763" description="lysozyme" evidence="6">
    <location>
        <begin position="23"/>
        <end position="149"/>
    </location>
</feature>
<dbReference type="InParanoid" id="W5KVZ7"/>
<dbReference type="PROSITE" id="PS00128">
    <property type="entry name" value="GLYCOSYL_HYDROL_F22_1"/>
    <property type="match status" value="1"/>
</dbReference>
<evidence type="ECO:0000313" key="9">
    <source>
        <dbReference type="Proteomes" id="UP000018467"/>
    </source>
</evidence>
<reference evidence="9" key="1">
    <citation type="submission" date="2013-03" db="EMBL/GenBank/DDBJ databases">
        <authorList>
            <person name="Jeffery W."/>
            <person name="Warren W."/>
            <person name="Wilson R.K."/>
        </authorList>
    </citation>
    <scope>NUCLEOTIDE SEQUENCE</scope>
    <source>
        <strain evidence="9">female</strain>
    </source>
</reference>
<accession>W5KVZ7</accession>
<organism evidence="8 9">
    <name type="scientific">Astyanax mexicanus</name>
    <name type="common">Blind cave fish</name>
    <name type="synonym">Astyanax fasciatus mexicanus</name>
    <dbReference type="NCBI Taxonomy" id="7994"/>
    <lineage>
        <taxon>Eukaryota</taxon>
        <taxon>Metazoa</taxon>
        <taxon>Chordata</taxon>
        <taxon>Craniata</taxon>
        <taxon>Vertebrata</taxon>
        <taxon>Euteleostomi</taxon>
        <taxon>Actinopterygii</taxon>
        <taxon>Neopterygii</taxon>
        <taxon>Teleostei</taxon>
        <taxon>Ostariophysi</taxon>
        <taxon>Characiformes</taxon>
        <taxon>Characoidei</taxon>
        <taxon>Acestrorhamphidae</taxon>
        <taxon>Acestrorhamphinae</taxon>
        <taxon>Astyanax</taxon>
    </lineage>
</organism>